<name>A0A2P2PU61_RHIMU</name>
<protein>
    <submittedName>
        <fullName evidence="1">Uncharacterized protein</fullName>
    </submittedName>
</protein>
<proteinExistence type="predicted"/>
<reference evidence="1" key="1">
    <citation type="submission" date="2018-02" db="EMBL/GenBank/DDBJ databases">
        <title>Rhizophora mucronata_Transcriptome.</title>
        <authorList>
            <person name="Meera S.P."/>
            <person name="Sreeshan A."/>
            <person name="Augustine A."/>
        </authorList>
    </citation>
    <scope>NUCLEOTIDE SEQUENCE</scope>
    <source>
        <tissue evidence="1">Leaf</tissue>
    </source>
</reference>
<accession>A0A2P2PU61</accession>
<organism evidence="1">
    <name type="scientific">Rhizophora mucronata</name>
    <name type="common">Asiatic mangrove</name>
    <dbReference type="NCBI Taxonomy" id="61149"/>
    <lineage>
        <taxon>Eukaryota</taxon>
        <taxon>Viridiplantae</taxon>
        <taxon>Streptophyta</taxon>
        <taxon>Embryophyta</taxon>
        <taxon>Tracheophyta</taxon>
        <taxon>Spermatophyta</taxon>
        <taxon>Magnoliopsida</taxon>
        <taxon>eudicotyledons</taxon>
        <taxon>Gunneridae</taxon>
        <taxon>Pentapetalae</taxon>
        <taxon>rosids</taxon>
        <taxon>fabids</taxon>
        <taxon>Malpighiales</taxon>
        <taxon>Rhizophoraceae</taxon>
        <taxon>Rhizophora</taxon>
    </lineage>
</organism>
<sequence length="16" mass="1737">MAGSFLGPSIFDRLLL</sequence>
<dbReference type="EMBL" id="GGEC01077719">
    <property type="protein sequence ID" value="MBX58203.1"/>
    <property type="molecule type" value="Transcribed_RNA"/>
</dbReference>
<dbReference type="AlphaFoldDB" id="A0A2P2PU61"/>
<evidence type="ECO:0000313" key="1">
    <source>
        <dbReference type="EMBL" id="MBX58203.1"/>
    </source>
</evidence>